<dbReference type="InterPro" id="IPR054579">
    <property type="entry name" value="GCE-like_dom"/>
</dbReference>
<keyword evidence="13" id="KW-1185">Reference proteome</keyword>
<comment type="catalytic activity">
    <reaction evidence="8">
        <text>a 4-O-methyl-alpha-D-glucuronosyl ester derivative + H2O = 4-O-methyl-alpha-D-glucuronate derivative + an alcohol + H(+)</text>
        <dbReference type="Rhea" id="RHEA:67452"/>
        <dbReference type="ChEBI" id="CHEBI:15377"/>
        <dbReference type="ChEBI" id="CHEBI:15378"/>
        <dbReference type="ChEBI" id="CHEBI:30879"/>
        <dbReference type="ChEBI" id="CHEBI:171667"/>
        <dbReference type="ChEBI" id="CHEBI:171668"/>
        <dbReference type="EC" id="3.1.1.117"/>
    </reaction>
    <physiologicalReaction direction="left-to-right" evidence="8">
        <dbReference type="Rhea" id="RHEA:67453"/>
    </physiologicalReaction>
</comment>
<evidence type="ECO:0000256" key="3">
    <source>
        <dbReference type="ARBA" id="ARBA00022487"/>
    </source>
</evidence>
<sequence length="402" mass="43903">MYRHILLPLLAFLLSTSYSLAQQTEVATENCSPSVDLPYPSNTKLPNPFTFANGNQVKTVKDWACRKREIQGLLEKYELGPLPGGGTTSATLDGDRLNVTVTDNGKTISFLAIIILPTEGQAPFPAIISFGQHPTIPIPPGVAVIVMPTDMIASQQALFSRGYGLFYDIYGTNHSAGAMVAWTWGVGKLIDALESLSPAVTQINPKRLGATGCSYNAKGALTISALEPRIVLTIAQEGGTGGASCWRIAEALSKKGSNVQTARQIVTENVWFGTSFDAFADKTDLLPFDHHMLAGLIAPRGLLLLENTDLTALGPEAQWGCMRAAREVWRALDVGDRVGFSQVGGHRRCQFPEKQRPILEAYINRFLKDEKVNTAFFETDKEGGYASWVDSEWINWQTPQLR</sequence>
<comment type="caution">
    <text evidence="12">The sequence shown here is derived from an EMBL/GenBank/DDBJ whole genome shotgun (WGS) entry which is preliminary data.</text>
</comment>
<dbReference type="GO" id="GO:0052689">
    <property type="term" value="F:carboxylic ester hydrolase activity"/>
    <property type="evidence" value="ECO:0007669"/>
    <property type="project" value="UniProtKB-KW"/>
</dbReference>
<feature type="non-terminal residue" evidence="12">
    <location>
        <position position="402"/>
    </location>
</feature>
<feature type="chain" id="PRO_5040754704" description="(4-O-methyl)-D-glucuronate--lignin esterase" evidence="10">
    <location>
        <begin position="22"/>
        <end position="402"/>
    </location>
</feature>
<dbReference type="GO" id="GO:0046274">
    <property type="term" value="P:lignin catabolic process"/>
    <property type="evidence" value="ECO:0007669"/>
    <property type="project" value="UniProtKB-KW"/>
</dbReference>
<evidence type="ECO:0000256" key="4">
    <source>
        <dbReference type="ARBA" id="ARBA00022525"/>
    </source>
</evidence>
<dbReference type="EMBL" id="JANBPK010001098">
    <property type="protein sequence ID" value="KAJ2925925.1"/>
    <property type="molecule type" value="Genomic_DNA"/>
</dbReference>
<dbReference type="Pfam" id="PF22244">
    <property type="entry name" value="GCE_fung"/>
    <property type="match status" value="1"/>
</dbReference>
<accession>A0A9W8MBH6</accession>
<reference evidence="12" key="1">
    <citation type="submission" date="2022-06" db="EMBL/GenBank/DDBJ databases">
        <title>Genome Sequence of Candolleomyces eurysporus.</title>
        <authorList>
            <person name="Buettner E."/>
        </authorList>
    </citation>
    <scope>NUCLEOTIDE SEQUENCE</scope>
    <source>
        <strain evidence="12">VTCC 930004</strain>
    </source>
</reference>
<dbReference type="AlphaFoldDB" id="A0A9W8MBH6"/>
<proteinExistence type="inferred from homology"/>
<organism evidence="12 13">
    <name type="scientific">Candolleomyces eurysporus</name>
    <dbReference type="NCBI Taxonomy" id="2828524"/>
    <lineage>
        <taxon>Eukaryota</taxon>
        <taxon>Fungi</taxon>
        <taxon>Dikarya</taxon>
        <taxon>Basidiomycota</taxon>
        <taxon>Agaricomycotina</taxon>
        <taxon>Agaricomycetes</taxon>
        <taxon>Agaricomycetidae</taxon>
        <taxon>Agaricales</taxon>
        <taxon>Agaricineae</taxon>
        <taxon>Psathyrellaceae</taxon>
        <taxon>Candolleomyces</taxon>
    </lineage>
</organism>
<evidence type="ECO:0000313" key="13">
    <source>
        <dbReference type="Proteomes" id="UP001140091"/>
    </source>
</evidence>
<keyword evidence="4" id="KW-0964">Secreted</keyword>
<evidence type="ECO:0000256" key="9">
    <source>
        <dbReference type="ARBA" id="ARBA00026105"/>
    </source>
</evidence>
<feature type="domain" description="4-O-methyl-glucuronoyl methylesterase-like" evidence="11">
    <location>
        <begin position="99"/>
        <end position="332"/>
    </location>
</feature>
<protein>
    <recommendedName>
        <fullName evidence="9">(4-O-methyl)-D-glucuronate--lignin esterase</fullName>
        <ecNumber evidence="9">3.1.1.117</ecNumber>
    </recommendedName>
</protein>
<evidence type="ECO:0000256" key="6">
    <source>
        <dbReference type="ARBA" id="ARBA00022801"/>
    </source>
</evidence>
<keyword evidence="3" id="KW-0719">Serine esterase</keyword>
<evidence type="ECO:0000256" key="8">
    <source>
        <dbReference type="ARBA" id="ARBA00024511"/>
    </source>
</evidence>
<evidence type="ECO:0000256" key="7">
    <source>
        <dbReference type="ARBA" id="ARBA00023185"/>
    </source>
</evidence>
<name>A0A9W8MBH6_9AGAR</name>
<dbReference type="EC" id="3.1.1.117" evidence="9"/>
<dbReference type="Proteomes" id="UP001140091">
    <property type="component" value="Unassembled WGS sequence"/>
</dbReference>
<comment type="subcellular location">
    <subcellularLocation>
        <location evidence="1">Secreted</location>
    </subcellularLocation>
</comment>
<feature type="signal peptide" evidence="10">
    <location>
        <begin position="1"/>
        <end position="21"/>
    </location>
</feature>
<keyword evidence="7" id="KW-0439">Lignin degradation</keyword>
<evidence type="ECO:0000256" key="2">
    <source>
        <dbReference type="ARBA" id="ARBA00010092"/>
    </source>
</evidence>
<dbReference type="InterPro" id="IPR029058">
    <property type="entry name" value="AB_hydrolase_fold"/>
</dbReference>
<comment type="similarity">
    <text evidence="2">Belongs to the carbohydrate esterase 15 (CE15) family.</text>
</comment>
<evidence type="ECO:0000256" key="10">
    <source>
        <dbReference type="SAM" id="SignalP"/>
    </source>
</evidence>
<gene>
    <name evidence="12" type="ORF">H1R20_g11166</name>
</gene>
<evidence type="ECO:0000256" key="1">
    <source>
        <dbReference type="ARBA" id="ARBA00004613"/>
    </source>
</evidence>
<evidence type="ECO:0000259" key="11">
    <source>
        <dbReference type="Pfam" id="PF22244"/>
    </source>
</evidence>
<evidence type="ECO:0000313" key="12">
    <source>
        <dbReference type="EMBL" id="KAJ2925925.1"/>
    </source>
</evidence>
<evidence type="ECO:0000256" key="5">
    <source>
        <dbReference type="ARBA" id="ARBA00022729"/>
    </source>
</evidence>
<dbReference type="Gene3D" id="3.40.50.1820">
    <property type="entry name" value="alpha/beta hydrolase"/>
    <property type="match status" value="1"/>
</dbReference>
<dbReference type="OrthoDB" id="2867510at2759"/>
<keyword evidence="5 10" id="KW-0732">Signal</keyword>
<dbReference type="SUPFAM" id="SSF53474">
    <property type="entry name" value="alpha/beta-Hydrolases"/>
    <property type="match status" value="1"/>
</dbReference>
<keyword evidence="6" id="KW-0378">Hydrolase</keyword>
<dbReference type="GO" id="GO:0005576">
    <property type="term" value="C:extracellular region"/>
    <property type="evidence" value="ECO:0007669"/>
    <property type="project" value="UniProtKB-SubCell"/>
</dbReference>